<organism evidence="1 2">
    <name type="scientific">Bacillus fungorum</name>
    <dbReference type="NCBI Taxonomy" id="2039284"/>
    <lineage>
        <taxon>Bacteria</taxon>
        <taxon>Bacillati</taxon>
        <taxon>Bacillota</taxon>
        <taxon>Bacilli</taxon>
        <taxon>Bacillales</taxon>
        <taxon>Bacillaceae</taxon>
        <taxon>Bacillus</taxon>
    </lineage>
</organism>
<sequence>MEAYKVATLDVMGYSYGDMYFLDYKKVESEFYERLGSVIQDREELAEPEDIDGNSPWKIEKVPHKENLIKRAYYLIWEETCGYEGCESSIIGEEIVFEKIHIN</sequence>
<evidence type="ECO:0000313" key="2">
    <source>
        <dbReference type="Proteomes" id="UP000228484"/>
    </source>
</evidence>
<reference evidence="1 2" key="1">
    <citation type="submission" date="2017-09" db="EMBL/GenBank/DDBJ databases">
        <title>Biocontrol bacteria screening and application from spent mushroom substrate.</title>
        <authorList>
            <person name="Sun X."/>
        </authorList>
    </citation>
    <scope>NUCLEOTIDE SEQUENCE [LARGE SCALE GENOMIC DNA]</scope>
    <source>
        <strain evidence="1 2">100374</strain>
    </source>
</reference>
<evidence type="ECO:0000313" key="1">
    <source>
        <dbReference type="EMBL" id="PIE94065.1"/>
    </source>
</evidence>
<dbReference type="EMBL" id="NWUW01000012">
    <property type="protein sequence ID" value="PIE94065.1"/>
    <property type="molecule type" value="Genomic_DNA"/>
</dbReference>
<protein>
    <submittedName>
        <fullName evidence="1">Uncharacterized protein</fullName>
    </submittedName>
</protein>
<keyword evidence="2" id="KW-1185">Reference proteome</keyword>
<dbReference type="RefSeq" id="WP_099685143.1">
    <property type="nucleotide sequence ID" value="NZ_JBOIRJ010000037.1"/>
</dbReference>
<accession>A0A2G6QBC6</accession>
<gene>
    <name evidence="1" type="ORF">CO726_17880</name>
</gene>
<proteinExistence type="predicted"/>
<dbReference type="AlphaFoldDB" id="A0A2G6QBC6"/>
<name>A0A2G6QBC6_9BACI</name>
<comment type="caution">
    <text evidence="1">The sequence shown here is derived from an EMBL/GenBank/DDBJ whole genome shotgun (WGS) entry which is preliminary data.</text>
</comment>
<dbReference type="Proteomes" id="UP000228484">
    <property type="component" value="Unassembled WGS sequence"/>
</dbReference>